<reference evidence="9 10" key="1">
    <citation type="submission" date="2018-03" db="EMBL/GenBank/DDBJ databases">
        <title>Genomic Encyclopedia of Archaeal and Bacterial Type Strains, Phase II (KMG-II): from individual species to whole genera.</title>
        <authorList>
            <person name="Goeker M."/>
        </authorList>
    </citation>
    <scope>NUCLEOTIDE SEQUENCE [LARGE SCALE GENOMIC DNA]</scope>
    <source>
        <strain evidence="9 10">DSM 45416</strain>
    </source>
</reference>
<dbReference type="AlphaFoldDB" id="A0A2T0TTN0"/>
<dbReference type="RefSeq" id="WP_106277484.1">
    <property type="nucleotide sequence ID" value="NZ_PVTG01000007.1"/>
</dbReference>
<name>A0A2T0TTN0_9ACTN</name>
<dbReference type="InterPro" id="IPR002938">
    <property type="entry name" value="FAD-bd"/>
</dbReference>
<dbReference type="Pfam" id="PF01494">
    <property type="entry name" value="FAD_binding_3"/>
    <property type="match status" value="1"/>
</dbReference>
<dbReference type="Gene3D" id="3.40.30.20">
    <property type="match status" value="1"/>
</dbReference>
<dbReference type="InterPro" id="IPR036188">
    <property type="entry name" value="FAD/NAD-bd_sf"/>
</dbReference>
<feature type="compositionally biased region" description="Basic and acidic residues" evidence="6">
    <location>
        <begin position="1"/>
        <end position="18"/>
    </location>
</feature>
<evidence type="ECO:0000256" key="3">
    <source>
        <dbReference type="ARBA" id="ARBA00022630"/>
    </source>
</evidence>
<keyword evidence="10" id="KW-1185">Reference proteome</keyword>
<keyword evidence="3" id="KW-0285">Flavoprotein</keyword>
<dbReference type="Gene3D" id="3.30.9.10">
    <property type="entry name" value="D-Amino Acid Oxidase, subunit A, domain 2"/>
    <property type="match status" value="1"/>
</dbReference>
<dbReference type="SUPFAM" id="SSF52833">
    <property type="entry name" value="Thioredoxin-like"/>
    <property type="match status" value="1"/>
</dbReference>
<comment type="cofactor">
    <cofactor evidence="1">
        <name>FAD</name>
        <dbReference type="ChEBI" id="CHEBI:57692"/>
    </cofactor>
</comment>
<comment type="caution">
    <text evidence="9">The sequence shown here is derived from an EMBL/GenBank/DDBJ whole genome shotgun (WGS) entry which is preliminary data.</text>
</comment>
<dbReference type="Pfam" id="PF07976">
    <property type="entry name" value="Phe_hydrox_dim"/>
    <property type="match status" value="1"/>
</dbReference>
<sequence>MQFHLDGYRTGDPRRQEPHPAVAARPEGLPAEADVLVVGTGPAGLVLAAQLAAFPEIATVVVDRRDGPLAVGQADGVACRTVEVFEAFGLAGPLLDEAYWVNEVAFWRPDPADRSRIVRTGRVQDTEDGLSEFPHVIVNQARMLDLLREHMARSAARLEPRYGLQVRDLRVDTGGTADHPVTVTVEHVRGGRPTGETSTVRARYVVGCDGARSSVRAAIGRELVGDPMNSSWGVMDVLAVTDFPDIRLKCAIHSANQGNLLVIPREGGYLVRLYVELDAVHDREVLETRGVTPEKLTEVANRVLHPYTLDVREVAWWSVYEIGQRLCDRFDDVPAAEVATRTPRVLIAGDACHTHSAKAGQGMNVSMADAWNLGWKLAAVLRGTARPELLHTYTAERQAVARELIDFDREFARMFSAPPRESGDADGHGVDPAEFQRYFVQQGRFTAGVATRYAPSMITAGAAHQHLAGGFPVGMRFHSAPVVRLADARPLHLGHVARADGAWRLYVFADRPAPTAPGSRARQLLDHLGSAASPLVRFTPPGADPDSVLDVRAVFQQHHRELAVDALPPVLLPRKGRLGLVDHEKAFCPDARAGDVFDARGIDRDAGCVVVVRPDQHVAAVLPLDAHEELTGFLGRFLVEAAPVPAGRR</sequence>
<protein>
    <submittedName>
        <fullName evidence="9">Phenol 2-monooxygenase</fullName>
    </submittedName>
</protein>
<dbReference type="InterPro" id="IPR012941">
    <property type="entry name" value="Phe_hydrox_C_dim_dom"/>
</dbReference>
<keyword evidence="5" id="KW-0560">Oxidoreductase</keyword>
<dbReference type="GO" id="GO:0016709">
    <property type="term" value="F:oxidoreductase activity, acting on paired donors, with incorporation or reduction of molecular oxygen, NAD(P)H as one donor, and incorporation of one atom of oxygen"/>
    <property type="evidence" value="ECO:0007669"/>
    <property type="project" value="UniProtKB-ARBA"/>
</dbReference>
<dbReference type="NCBIfam" id="NF006144">
    <property type="entry name" value="PRK08294.1"/>
    <property type="match status" value="1"/>
</dbReference>
<dbReference type="OrthoDB" id="4246007at2"/>
<accession>A0A2T0TTN0</accession>
<dbReference type="InterPro" id="IPR038220">
    <property type="entry name" value="PHOX_C_sf"/>
</dbReference>
<dbReference type="SUPFAM" id="SSF51905">
    <property type="entry name" value="FAD/NAD(P)-binding domain"/>
    <property type="match status" value="1"/>
</dbReference>
<dbReference type="SUPFAM" id="SSF54373">
    <property type="entry name" value="FAD-linked reductases, C-terminal domain"/>
    <property type="match status" value="1"/>
</dbReference>
<dbReference type="InterPro" id="IPR050641">
    <property type="entry name" value="RIFMO-like"/>
</dbReference>
<evidence type="ECO:0000313" key="9">
    <source>
        <dbReference type="EMBL" id="PRY49062.1"/>
    </source>
</evidence>
<evidence type="ECO:0000313" key="10">
    <source>
        <dbReference type="Proteomes" id="UP000239210"/>
    </source>
</evidence>
<keyword evidence="4" id="KW-0274">FAD</keyword>
<dbReference type="PANTHER" id="PTHR43004:SF19">
    <property type="entry name" value="BINDING MONOOXYGENASE, PUTATIVE (JCVI)-RELATED"/>
    <property type="match status" value="1"/>
</dbReference>
<organism evidence="9 10">
    <name type="scientific">Geodermatophilus tzadiensis</name>
    <dbReference type="NCBI Taxonomy" id="1137988"/>
    <lineage>
        <taxon>Bacteria</taxon>
        <taxon>Bacillati</taxon>
        <taxon>Actinomycetota</taxon>
        <taxon>Actinomycetes</taxon>
        <taxon>Geodermatophilales</taxon>
        <taxon>Geodermatophilaceae</taxon>
        <taxon>Geodermatophilus</taxon>
    </lineage>
</organism>
<keyword evidence="9" id="KW-0503">Monooxygenase</keyword>
<dbReference type="GO" id="GO:0071949">
    <property type="term" value="F:FAD binding"/>
    <property type="evidence" value="ECO:0007669"/>
    <property type="project" value="InterPro"/>
</dbReference>
<feature type="domain" description="FAD-binding" evidence="7">
    <location>
        <begin position="32"/>
        <end position="407"/>
    </location>
</feature>
<evidence type="ECO:0000256" key="5">
    <source>
        <dbReference type="ARBA" id="ARBA00023002"/>
    </source>
</evidence>
<dbReference type="EMBL" id="PVTG01000007">
    <property type="protein sequence ID" value="PRY49062.1"/>
    <property type="molecule type" value="Genomic_DNA"/>
</dbReference>
<dbReference type="Gene3D" id="3.50.50.60">
    <property type="entry name" value="FAD/NAD(P)-binding domain"/>
    <property type="match status" value="1"/>
</dbReference>
<evidence type="ECO:0000259" key="8">
    <source>
        <dbReference type="Pfam" id="PF07976"/>
    </source>
</evidence>
<evidence type="ECO:0000256" key="2">
    <source>
        <dbReference type="ARBA" id="ARBA00007801"/>
    </source>
</evidence>
<evidence type="ECO:0000256" key="6">
    <source>
        <dbReference type="SAM" id="MobiDB-lite"/>
    </source>
</evidence>
<evidence type="ECO:0000259" key="7">
    <source>
        <dbReference type="Pfam" id="PF01494"/>
    </source>
</evidence>
<comment type="similarity">
    <text evidence="2">Belongs to the PheA/TfdB FAD monooxygenase family.</text>
</comment>
<gene>
    <name evidence="9" type="ORF">LY71_107145</name>
</gene>
<feature type="domain" description="Phenol hydroxylase-like C-terminal dimerisation" evidence="8">
    <location>
        <begin position="451"/>
        <end position="640"/>
    </location>
</feature>
<dbReference type="CDD" id="cd02979">
    <property type="entry name" value="PHOX_C"/>
    <property type="match status" value="1"/>
</dbReference>
<evidence type="ECO:0000256" key="1">
    <source>
        <dbReference type="ARBA" id="ARBA00001974"/>
    </source>
</evidence>
<dbReference type="PRINTS" id="PR00420">
    <property type="entry name" value="RNGMNOXGNASE"/>
</dbReference>
<dbReference type="Proteomes" id="UP000239210">
    <property type="component" value="Unassembled WGS sequence"/>
</dbReference>
<dbReference type="InterPro" id="IPR036249">
    <property type="entry name" value="Thioredoxin-like_sf"/>
</dbReference>
<proteinExistence type="inferred from homology"/>
<evidence type="ECO:0000256" key="4">
    <source>
        <dbReference type="ARBA" id="ARBA00022827"/>
    </source>
</evidence>
<feature type="region of interest" description="Disordered" evidence="6">
    <location>
        <begin position="1"/>
        <end position="26"/>
    </location>
</feature>
<dbReference type="PANTHER" id="PTHR43004">
    <property type="entry name" value="TRK SYSTEM POTASSIUM UPTAKE PROTEIN"/>
    <property type="match status" value="1"/>
</dbReference>